<dbReference type="STRING" id="307507.A0A2V0PT97"/>
<evidence type="ECO:0000256" key="5">
    <source>
        <dbReference type="PROSITE-ProRule" id="PRU00277"/>
    </source>
</evidence>
<protein>
    <recommendedName>
        <fullName evidence="2 5">peptidylprolyl isomerase</fullName>
        <ecNumber evidence="2 5">5.2.1.8</ecNumber>
    </recommendedName>
</protein>
<dbReference type="AlphaFoldDB" id="A0A2V0PT97"/>
<dbReference type="FunCoup" id="A0A2V0PT97">
    <property type="interactions" value="912"/>
</dbReference>
<evidence type="ECO:0000256" key="4">
    <source>
        <dbReference type="ARBA" id="ARBA00023235"/>
    </source>
</evidence>
<dbReference type="PANTHER" id="PTHR43811">
    <property type="entry name" value="FKBP-TYPE PEPTIDYL-PROLYL CIS-TRANS ISOMERASE FKPA"/>
    <property type="match status" value="1"/>
</dbReference>
<feature type="domain" description="PPIase FKBP-type" evidence="6">
    <location>
        <begin position="107"/>
        <end position="199"/>
    </location>
</feature>
<dbReference type="Proteomes" id="UP000247498">
    <property type="component" value="Unassembled WGS sequence"/>
</dbReference>
<dbReference type="OrthoDB" id="77911at2759"/>
<comment type="catalytic activity">
    <reaction evidence="1 5">
        <text>[protein]-peptidylproline (omega=180) = [protein]-peptidylproline (omega=0)</text>
        <dbReference type="Rhea" id="RHEA:16237"/>
        <dbReference type="Rhea" id="RHEA-COMP:10747"/>
        <dbReference type="Rhea" id="RHEA-COMP:10748"/>
        <dbReference type="ChEBI" id="CHEBI:83833"/>
        <dbReference type="ChEBI" id="CHEBI:83834"/>
        <dbReference type="EC" id="5.2.1.8"/>
    </reaction>
</comment>
<evidence type="ECO:0000313" key="8">
    <source>
        <dbReference type="Proteomes" id="UP000247498"/>
    </source>
</evidence>
<comment type="caution">
    <text evidence="7">The sequence shown here is derived from an EMBL/GenBank/DDBJ whole genome shotgun (WGS) entry which is preliminary data.</text>
</comment>
<evidence type="ECO:0000256" key="1">
    <source>
        <dbReference type="ARBA" id="ARBA00000971"/>
    </source>
</evidence>
<dbReference type="InParanoid" id="A0A2V0PT97"/>
<dbReference type="Pfam" id="PF00254">
    <property type="entry name" value="FKBP_C"/>
    <property type="match status" value="1"/>
</dbReference>
<dbReference type="PROSITE" id="PS50059">
    <property type="entry name" value="FKBP_PPIASE"/>
    <property type="match status" value="1"/>
</dbReference>
<accession>A0A2V0PT97</accession>
<keyword evidence="8" id="KW-1185">Reference proteome</keyword>
<sequence length="206" mass="21575">MLAKQASQAVVRRGSAGCRAVRVRCSAARPADAARATRRATLHQGALLAASLAAWPASAAGLPQQEQKQLCDAACVSDLESKELVTTASGLQYRDAIVGTGPQAQVGYQVVVHYVASLPNGRIFENSLERGQPFDVRVGTGQVVAGLDEALTTMRVGGLRRVYVPGPLSFPKPLKAAAGRPSVPANSAVVFDVKLLYIPGLDADDE</sequence>
<dbReference type="EMBL" id="BDRX01000263">
    <property type="protein sequence ID" value="GBG00616.1"/>
    <property type="molecule type" value="Genomic_DNA"/>
</dbReference>
<dbReference type="Gene3D" id="3.10.50.40">
    <property type="match status" value="1"/>
</dbReference>
<evidence type="ECO:0000259" key="6">
    <source>
        <dbReference type="PROSITE" id="PS50059"/>
    </source>
</evidence>
<evidence type="ECO:0000313" key="7">
    <source>
        <dbReference type="EMBL" id="GBG00616.1"/>
    </source>
</evidence>
<keyword evidence="4 5" id="KW-0413">Isomerase</keyword>
<dbReference type="PANTHER" id="PTHR43811:SF17">
    <property type="entry name" value="PEPTIDYL-PROLYL CIS-TRANS ISOMERASE FKBP16-3, CHLOROPLASTIC"/>
    <property type="match status" value="1"/>
</dbReference>
<name>A0A2V0PT97_9CHLO</name>
<evidence type="ECO:0000256" key="2">
    <source>
        <dbReference type="ARBA" id="ARBA00013194"/>
    </source>
</evidence>
<dbReference type="SUPFAM" id="SSF54534">
    <property type="entry name" value="FKBP-like"/>
    <property type="match status" value="1"/>
</dbReference>
<dbReference type="EC" id="5.2.1.8" evidence="2 5"/>
<keyword evidence="3 5" id="KW-0697">Rotamase</keyword>
<dbReference type="InterPro" id="IPR046357">
    <property type="entry name" value="PPIase_dom_sf"/>
</dbReference>
<evidence type="ECO:0000256" key="3">
    <source>
        <dbReference type="ARBA" id="ARBA00023110"/>
    </source>
</evidence>
<dbReference type="GO" id="GO:0003755">
    <property type="term" value="F:peptidyl-prolyl cis-trans isomerase activity"/>
    <property type="evidence" value="ECO:0007669"/>
    <property type="project" value="UniProtKB-KW"/>
</dbReference>
<proteinExistence type="predicted"/>
<gene>
    <name evidence="7" type="ORF">Rsub_13342</name>
</gene>
<reference evidence="7 8" key="1">
    <citation type="journal article" date="2018" name="Sci. Rep.">
        <title>Raphidocelis subcapitata (=Pseudokirchneriella subcapitata) provides an insight into genome evolution and environmental adaptations in the Sphaeropleales.</title>
        <authorList>
            <person name="Suzuki S."/>
            <person name="Yamaguchi H."/>
            <person name="Nakajima N."/>
            <person name="Kawachi M."/>
        </authorList>
    </citation>
    <scope>NUCLEOTIDE SEQUENCE [LARGE SCALE GENOMIC DNA]</scope>
    <source>
        <strain evidence="7 8">NIES-35</strain>
    </source>
</reference>
<organism evidence="7 8">
    <name type="scientific">Raphidocelis subcapitata</name>
    <dbReference type="NCBI Taxonomy" id="307507"/>
    <lineage>
        <taxon>Eukaryota</taxon>
        <taxon>Viridiplantae</taxon>
        <taxon>Chlorophyta</taxon>
        <taxon>core chlorophytes</taxon>
        <taxon>Chlorophyceae</taxon>
        <taxon>CS clade</taxon>
        <taxon>Sphaeropleales</taxon>
        <taxon>Selenastraceae</taxon>
        <taxon>Raphidocelis</taxon>
    </lineage>
</organism>
<dbReference type="InterPro" id="IPR001179">
    <property type="entry name" value="PPIase_FKBP_dom"/>
</dbReference>